<evidence type="ECO:0000313" key="3">
    <source>
        <dbReference type="Proteomes" id="UP000243053"/>
    </source>
</evidence>
<dbReference type="AlphaFoldDB" id="A0A1Y5E9G0"/>
<protein>
    <submittedName>
        <fullName evidence="2">Uncharacterized protein</fullName>
    </submittedName>
</protein>
<feature type="compositionally biased region" description="Basic and acidic residues" evidence="1">
    <location>
        <begin position="37"/>
        <end position="46"/>
    </location>
</feature>
<proteinExistence type="predicted"/>
<feature type="compositionally biased region" description="Low complexity" evidence="1">
    <location>
        <begin position="90"/>
        <end position="101"/>
    </location>
</feature>
<feature type="region of interest" description="Disordered" evidence="1">
    <location>
        <begin position="31"/>
        <end position="122"/>
    </location>
</feature>
<organism evidence="2 3">
    <name type="scientific">Colwellia psychrerythraea</name>
    <name type="common">Vibrio psychroerythus</name>
    <dbReference type="NCBI Taxonomy" id="28229"/>
    <lineage>
        <taxon>Bacteria</taxon>
        <taxon>Pseudomonadati</taxon>
        <taxon>Pseudomonadota</taxon>
        <taxon>Gammaproteobacteria</taxon>
        <taxon>Alteromonadales</taxon>
        <taxon>Colwelliaceae</taxon>
        <taxon>Colwellia</taxon>
    </lineage>
</organism>
<gene>
    <name evidence="2" type="ORF">A9Q75_12060</name>
</gene>
<name>A0A1Y5E9G0_COLPS</name>
<reference evidence="3" key="1">
    <citation type="journal article" date="2017" name="Proc. Natl. Acad. Sci. U.S.A.">
        <title>Simulation of Deepwater Horizon oil plume reveals substrate specialization within a complex community of hydrocarbon degraders.</title>
        <authorList>
            <person name="Hu P."/>
            <person name="Dubinsky E.A."/>
            <person name="Probst A.J."/>
            <person name="Wang J."/>
            <person name="Sieber C.M.K."/>
            <person name="Tom L.M."/>
            <person name="Gardinali P."/>
            <person name="Banfield J.F."/>
            <person name="Atlas R.M."/>
            <person name="Andersen G.L."/>
        </authorList>
    </citation>
    <scope>NUCLEOTIDE SEQUENCE [LARGE SCALE GENOMIC DNA]</scope>
</reference>
<feature type="compositionally biased region" description="Basic and acidic residues" evidence="1">
    <location>
        <begin position="108"/>
        <end position="122"/>
    </location>
</feature>
<evidence type="ECO:0000256" key="1">
    <source>
        <dbReference type="SAM" id="MobiDB-lite"/>
    </source>
</evidence>
<comment type="caution">
    <text evidence="2">The sequence shown here is derived from an EMBL/GenBank/DDBJ whole genome shotgun (WGS) entry which is preliminary data.</text>
</comment>
<dbReference type="Proteomes" id="UP000243053">
    <property type="component" value="Unassembled WGS sequence"/>
</dbReference>
<accession>A0A1Y5E9G0</accession>
<sequence>MDIFTTQLTRVVPVPIKPASLKVKALLKEAANSKLSQDSDHIENHEYYFTTEEDQYHSSQQEAKQDNKEEQHAQQETVIKEPESKDADLSAQESAQQSTESEQSDGQADQKKNKPKHLDLYA</sequence>
<dbReference type="EMBL" id="MAAF01000071">
    <property type="protein sequence ID" value="OUR79392.1"/>
    <property type="molecule type" value="Genomic_DNA"/>
</dbReference>
<feature type="compositionally biased region" description="Basic and acidic residues" evidence="1">
    <location>
        <begin position="63"/>
        <end position="88"/>
    </location>
</feature>
<evidence type="ECO:0000313" key="2">
    <source>
        <dbReference type="EMBL" id="OUR79392.1"/>
    </source>
</evidence>